<dbReference type="PANTHER" id="PTHR43584">
    <property type="entry name" value="NUCLEOTIDYL TRANSFERASE"/>
    <property type="match status" value="1"/>
</dbReference>
<proteinExistence type="predicted"/>
<dbReference type="InterPro" id="IPR050065">
    <property type="entry name" value="GlmU-like"/>
</dbReference>
<dbReference type="InterPro" id="IPR029044">
    <property type="entry name" value="Nucleotide-diphossugar_trans"/>
</dbReference>
<feature type="domain" description="MobA-like NTP transferase" evidence="3">
    <location>
        <begin position="4"/>
        <end position="136"/>
    </location>
</feature>
<dbReference type="SUPFAM" id="SSF53448">
    <property type="entry name" value="Nucleotide-diphospho-sugar transferases"/>
    <property type="match status" value="1"/>
</dbReference>
<dbReference type="RefSeq" id="WP_212326043.1">
    <property type="nucleotide sequence ID" value="NZ_AP024463.1"/>
</dbReference>
<evidence type="ECO:0000259" key="3">
    <source>
        <dbReference type="Pfam" id="PF12804"/>
    </source>
</evidence>
<keyword evidence="1 4" id="KW-0808">Transferase</keyword>
<dbReference type="Pfam" id="PF12804">
    <property type="entry name" value="NTP_transf_3"/>
    <property type="match status" value="1"/>
</dbReference>
<dbReference type="EMBL" id="CP072384">
    <property type="protein sequence ID" value="QUC09079.1"/>
    <property type="molecule type" value="Genomic_DNA"/>
</dbReference>
<dbReference type="PANTHER" id="PTHR43584:SF8">
    <property type="entry name" value="N-ACETYLMURAMATE ALPHA-1-PHOSPHATE URIDYLYLTRANSFERASE"/>
    <property type="match status" value="1"/>
</dbReference>
<protein>
    <submittedName>
        <fullName evidence="4">NTP transferase domain-containing protein</fullName>
    </submittedName>
</protein>
<dbReference type="Gene3D" id="3.90.550.10">
    <property type="entry name" value="Spore Coat Polysaccharide Biosynthesis Protein SpsA, Chain A"/>
    <property type="match status" value="1"/>
</dbReference>
<dbReference type="Proteomes" id="UP000678513">
    <property type="component" value="Chromosome"/>
</dbReference>
<evidence type="ECO:0000256" key="1">
    <source>
        <dbReference type="ARBA" id="ARBA00022679"/>
    </source>
</evidence>
<sequence>MRQVVVLCGGAGTRLRQITRGSQKCMVEVAGAPFLAHVLGVVDQWKPDEVLLLVSHHAEQVIAFAASSERPYRVKYRREATPAGTVGALRAARGLLASEFLLVLGDVLPPKVGRIWERLVQVAQRTSAAAVMTTAAASQSMDQGNIDVDADLVVSYDKSSPLPLIDRGTRYLRADALDAFSGNDDDTFFGSMVPTRALAHLFVEGPVLDVGTPERLQRVRSALVGLHRA</sequence>
<evidence type="ECO:0000256" key="2">
    <source>
        <dbReference type="ARBA" id="ARBA00022695"/>
    </source>
</evidence>
<reference evidence="4 5" key="1">
    <citation type="submission" date="2021-03" db="EMBL/GenBank/DDBJ databases">
        <title>Human Oral Microbial Genomes.</title>
        <authorList>
            <person name="Johnston C.D."/>
            <person name="Chen T."/>
            <person name="Dewhirst F.E."/>
        </authorList>
    </citation>
    <scope>NUCLEOTIDE SEQUENCE [LARGE SCALE GENOMIC DNA]</scope>
    <source>
        <strain evidence="4 5">DSMZ 100122</strain>
    </source>
</reference>
<keyword evidence="2" id="KW-0548">Nucleotidyltransferase</keyword>
<dbReference type="GO" id="GO:0016740">
    <property type="term" value="F:transferase activity"/>
    <property type="evidence" value="ECO:0007669"/>
    <property type="project" value="UniProtKB-KW"/>
</dbReference>
<gene>
    <name evidence="4" type="ORF">J5A65_04975</name>
</gene>
<dbReference type="InterPro" id="IPR025877">
    <property type="entry name" value="MobA-like_NTP_Trfase"/>
</dbReference>
<keyword evidence="5" id="KW-1185">Reference proteome</keyword>
<evidence type="ECO:0000313" key="5">
    <source>
        <dbReference type="Proteomes" id="UP000678513"/>
    </source>
</evidence>
<organism evidence="4 5">
    <name type="scientific">Arachnia rubra</name>
    <dbReference type="NCBI Taxonomy" id="1547448"/>
    <lineage>
        <taxon>Bacteria</taxon>
        <taxon>Bacillati</taxon>
        <taxon>Actinomycetota</taxon>
        <taxon>Actinomycetes</taxon>
        <taxon>Propionibacteriales</taxon>
        <taxon>Propionibacteriaceae</taxon>
        <taxon>Arachnia</taxon>
    </lineage>
</organism>
<accession>A0ABX7Y865</accession>
<name>A0ABX7Y865_9ACTN</name>
<evidence type="ECO:0000313" key="4">
    <source>
        <dbReference type="EMBL" id="QUC09079.1"/>
    </source>
</evidence>